<dbReference type="EMBL" id="JAZEWV010000026">
    <property type="protein sequence ID" value="MEE4545260.1"/>
    <property type="molecule type" value="Genomic_DNA"/>
</dbReference>
<protein>
    <submittedName>
        <fullName evidence="2">Uncharacterized protein</fullName>
    </submittedName>
</protein>
<evidence type="ECO:0000256" key="1">
    <source>
        <dbReference type="SAM" id="MobiDB-lite"/>
    </source>
</evidence>
<name>A0ABU7PHL5_9ACTN</name>
<gene>
    <name evidence="2" type="ORF">V2S66_25230</name>
</gene>
<feature type="compositionally biased region" description="Acidic residues" evidence="1">
    <location>
        <begin position="69"/>
        <end position="78"/>
    </location>
</feature>
<keyword evidence="3" id="KW-1185">Reference proteome</keyword>
<accession>A0ABU7PHL5</accession>
<proteinExistence type="predicted"/>
<evidence type="ECO:0000313" key="2">
    <source>
        <dbReference type="EMBL" id="MEE4545260.1"/>
    </source>
</evidence>
<reference evidence="2 3" key="1">
    <citation type="submission" date="2023-12" db="EMBL/GenBank/DDBJ databases">
        <title>Streptomyces sp. V4-01.</title>
        <authorList>
            <person name="Somphong A."/>
            <person name="Phongsopitanun W."/>
        </authorList>
    </citation>
    <scope>NUCLEOTIDE SEQUENCE [LARGE SCALE GENOMIC DNA]</scope>
    <source>
        <strain evidence="2 3">V4-01</strain>
    </source>
</reference>
<comment type="caution">
    <text evidence="2">The sequence shown here is derived from an EMBL/GenBank/DDBJ whole genome shotgun (WGS) entry which is preliminary data.</text>
</comment>
<dbReference type="Proteomes" id="UP001344658">
    <property type="component" value="Unassembled WGS sequence"/>
</dbReference>
<organism evidence="2 3">
    <name type="scientific">Actinacidiphila polyblastidii</name>
    <dbReference type="NCBI Taxonomy" id="3110430"/>
    <lineage>
        <taxon>Bacteria</taxon>
        <taxon>Bacillati</taxon>
        <taxon>Actinomycetota</taxon>
        <taxon>Actinomycetes</taxon>
        <taxon>Kitasatosporales</taxon>
        <taxon>Streptomycetaceae</taxon>
        <taxon>Actinacidiphila</taxon>
    </lineage>
</organism>
<dbReference type="RefSeq" id="WP_330798705.1">
    <property type="nucleotide sequence ID" value="NZ_JAZEWV010000026.1"/>
</dbReference>
<evidence type="ECO:0000313" key="3">
    <source>
        <dbReference type="Proteomes" id="UP001344658"/>
    </source>
</evidence>
<feature type="region of interest" description="Disordered" evidence="1">
    <location>
        <begin position="58"/>
        <end position="78"/>
    </location>
</feature>
<sequence>MSTIGELSWHGAEASVALSVLNMLFKLLLLEWFSRKEPKTRADVEKFAALLYPKSAARRSKSIEGTPPDSDEDLSGSG</sequence>